<dbReference type="Pfam" id="PF13472">
    <property type="entry name" value="Lipase_GDSL_2"/>
    <property type="match status" value="1"/>
</dbReference>
<proteinExistence type="predicted"/>
<dbReference type="InterPro" id="IPR008265">
    <property type="entry name" value="Lipase_GDSL_AS"/>
</dbReference>
<dbReference type="PANTHER" id="PTHR14209">
    <property type="entry name" value="ISOAMYL ACETATE-HYDROLYZING ESTERASE 1"/>
    <property type="match status" value="1"/>
</dbReference>
<dbReference type="PROSITE" id="PS01098">
    <property type="entry name" value="LIPASE_GDSL_SER"/>
    <property type="match status" value="1"/>
</dbReference>
<reference evidence="2 3" key="1">
    <citation type="submission" date="2024-03" db="EMBL/GenBank/DDBJ databases">
        <title>Mouse gut bacterial collection (mGBC) of GemPharmatech.</title>
        <authorList>
            <person name="He Y."/>
            <person name="Dong L."/>
            <person name="Wu D."/>
            <person name="Gao X."/>
            <person name="Lin Z."/>
        </authorList>
    </citation>
    <scope>NUCLEOTIDE SEQUENCE [LARGE SCALE GENOMIC DNA]</scope>
    <source>
        <strain evidence="2 3">15-30</strain>
    </source>
</reference>
<sequence length="187" mass="20883">MTKVVLFGDSLTAGVFEGHPTGIFTELLHDKFPDVEFINRGVPGDQSRNACKRLRNDVLSEAPDLVVIFFGTNDVSSKEVFLANYHNNLAYMLSSIGPNKGLLITPGLTGPTRQNLRPLDKVEQYAKETLAVAEEFSVPVLDWFDYTKDQDPKVLLQADDLHYSKKAYRELTEQLTPLLKAKLAELG</sequence>
<dbReference type="EMBL" id="JBCLUF010000021">
    <property type="protein sequence ID" value="MEY8662555.1"/>
    <property type="molecule type" value="Genomic_DNA"/>
</dbReference>
<evidence type="ECO:0000313" key="2">
    <source>
        <dbReference type="EMBL" id="MEY8662555.1"/>
    </source>
</evidence>
<dbReference type="RefSeq" id="WP_280607040.1">
    <property type="nucleotide sequence ID" value="NZ_CP123639.1"/>
</dbReference>
<evidence type="ECO:0000259" key="1">
    <source>
        <dbReference type="Pfam" id="PF13472"/>
    </source>
</evidence>
<comment type="caution">
    <text evidence="2">The sequence shown here is derived from an EMBL/GenBank/DDBJ whole genome shotgun (WGS) entry which is preliminary data.</text>
</comment>
<gene>
    <name evidence="2" type="ORF">AALT52_06610</name>
</gene>
<dbReference type="PANTHER" id="PTHR14209:SF19">
    <property type="entry name" value="ISOAMYL ACETATE-HYDROLYZING ESTERASE 1 HOMOLOG"/>
    <property type="match status" value="1"/>
</dbReference>
<dbReference type="InterPro" id="IPR013830">
    <property type="entry name" value="SGNH_hydro"/>
</dbReference>
<dbReference type="InterPro" id="IPR045136">
    <property type="entry name" value="Iah1-like"/>
</dbReference>
<keyword evidence="3" id="KW-1185">Reference proteome</keyword>
<evidence type="ECO:0000313" key="3">
    <source>
        <dbReference type="Proteomes" id="UP001565236"/>
    </source>
</evidence>
<dbReference type="Proteomes" id="UP001565236">
    <property type="component" value="Unassembled WGS sequence"/>
</dbReference>
<dbReference type="InterPro" id="IPR036514">
    <property type="entry name" value="SGNH_hydro_sf"/>
</dbReference>
<dbReference type="SUPFAM" id="SSF52266">
    <property type="entry name" value="SGNH hydrolase"/>
    <property type="match status" value="1"/>
</dbReference>
<organism evidence="2 3">
    <name type="scientific">Ligilactobacillus faecis</name>
    <dbReference type="NCBI Taxonomy" id="762833"/>
    <lineage>
        <taxon>Bacteria</taxon>
        <taxon>Bacillati</taxon>
        <taxon>Bacillota</taxon>
        <taxon>Bacilli</taxon>
        <taxon>Lactobacillales</taxon>
        <taxon>Lactobacillaceae</taxon>
        <taxon>Ligilactobacillus</taxon>
    </lineage>
</organism>
<dbReference type="Gene3D" id="3.40.50.1110">
    <property type="entry name" value="SGNH hydrolase"/>
    <property type="match status" value="1"/>
</dbReference>
<name>A0ABV4DQ00_9LACO</name>
<protein>
    <submittedName>
        <fullName evidence="2">GDSL-type esterase/lipase family protein</fullName>
    </submittedName>
</protein>
<feature type="domain" description="SGNH hydrolase-type esterase" evidence="1">
    <location>
        <begin position="6"/>
        <end position="169"/>
    </location>
</feature>
<accession>A0ABV4DQ00</accession>